<dbReference type="EMBL" id="JBDIMF010000001">
    <property type="protein sequence ID" value="MEN2785911.1"/>
    <property type="molecule type" value="Genomic_DNA"/>
</dbReference>
<dbReference type="RefSeq" id="WP_345863562.1">
    <property type="nucleotide sequence ID" value="NZ_JBDIMF010000001.1"/>
</dbReference>
<name>A0ABU9XQ03_9SPHN</name>
<dbReference type="Pfam" id="PF06698">
    <property type="entry name" value="DUF1192"/>
    <property type="match status" value="1"/>
</dbReference>
<protein>
    <submittedName>
        <fullName evidence="1">DUF1192 domain-containing protein</fullName>
    </submittedName>
</protein>
<gene>
    <name evidence="1" type="ORF">ABC969_05680</name>
</gene>
<proteinExistence type="predicted"/>
<evidence type="ECO:0000313" key="1">
    <source>
        <dbReference type="EMBL" id="MEN2785911.1"/>
    </source>
</evidence>
<dbReference type="Proteomes" id="UP001404104">
    <property type="component" value="Unassembled WGS sequence"/>
</dbReference>
<comment type="caution">
    <text evidence="1">The sequence shown here is derived from an EMBL/GenBank/DDBJ whole genome shotgun (WGS) entry which is preliminary data.</text>
</comment>
<keyword evidence="2" id="KW-1185">Reference proteome</keyword>
<organism evidence="1 2">
    <name type="scientific">Sphingomonas qilianensis</name>
    <dbReference type="NCBI Taxonomy" id="1736690"/>
    <lineage>
        <taxon>Bacteria</taxon>
        <taxon>Pseudomonadati</taxon>
        <taxon>Pseudomonadota</taxon>
        <taxon>Alphaproteobacteria</taxon>
        <taxon>Sphingomonadales</taxon>
        <taxon>Sphingomonadaceae</taxon>
        <taxon>Sphingomonas</taxon>
    </lineage>
</organism>
<evidence type="ECO:0000313" key="2">
    <source>
        <dbReference type="Proteomes" id="UP001404104"/>
    </source>
</evidence>
<reference evidence="1 2" key="1">
    <citation type="submission" date="2024-05" db="EMBL/GenBank/DDBJ databases">
        <authorList>
            <person name="Liu Q."/>
            <person name="Xin Y.-H."/>
        </authorList>
    </citation>
    <scope>NUCLEOTIDE SEQUENCE [LARGE SCALE GENOMIC DNA]</scope>
    <source>
        <strain evidence="1 2">CGMCC 1.15349</strain>
    </source>
</reference>
<sequence>MDLDEIFAGKPDDPLTALTRQDLDPLSVAELDARIAALEAEITRTRGKKDRAVHHRASADGLFRR</sequence>
<accession>A0ABU9XQ03</accession>
<dbReference type="InterPro" id="IPR009579">
    <property type="entry name" value="DUF1192"/>
</dbReference>